<evidence type="ECO:0000313" key="2">
    <source>
        <dbReference type="EMBL" id="KAJ7065934.1"/>
    </source>
</evidence>
<gene>
    <name evidence="2" type="ORF">B0H15DRAFT_807654</name>
</gene>
<dbReference type="Proteomes" id="UP001222325">
    <property type="component" value="Unassembled WGS sequence"/>
</dbReference>
<organism evidence="2 3">
    <name type="scientific">Mycena belliarum</name>
    <dbReference type="NCBI Taxonomy" id="1033014"/>
    <lineage>
        <taxon>Eukaryota</taxon>
        <taxon>Fungi</taxon>
        <taxon>Dikarya</taxon>
        <taxon>Basidiomycota</taxon>
        <taxon>Agaricomycotina</taxon>
        <taxon>Agaricomycetes</taxon>
        <taxon>Agaricomycetidae</taxon>
        <taxon>Agaricales</taxon>
        <taxon>Marasmiineae</taxon>
        <taxon>Mycenaceae</taxon>
        <taxon>Mycena</taxon>
    </lineage>
</organism>
<proteinExistence type="predicted"/>
<evidence type="ECO:0000256" key="1">
    <source>
        <dbReference type="SAM" id="MobiDB-lite"/>
    </source>
</evidence>
<dbReference type="AlphaFoldDB" id="A0AAD6TQU3"/>
<reference evidence="2" key="1">
    <citation type="submission" date="2023-03" db="EMBL/GenBank/DDBJ databases">
        <title>Massive genome expansion in bonnet fungi (Mycena s.s.) driven by repeated elements and novel gene families across ecological guilds.</title>
        <authorList>
            <consortium name="Lawrence Berkeley National Laboratory"/>
            <person name="Harder C.B."/>
            <person name="Miyauchi S."/>
            <person name="Viragh M."/>
            <person name="Kuo A."/>
            <person name="Thoen E."/>
            <person name="Andreopoulos B."/>
            <person name="Lu D."/>
            <person name="Skrede I."/>
            <person name="Drula E."/>
            <person name="Henrissat B."/>
            <person name="Morin E."/>
            <person name="Kohler A."/>
            <person name="Barry K."/>
            <person name="LaButti K."/>
            <person name="Morin E."/>
            <person name="Salamov A."/>
            <person name="Lipzen A."/>
            <person name="Mereny Z."/>
            <person name="Hegedus B."/>
            <person name="Baldrian P."/>
            <person name="Stursova M."/>
            <person name="Weitz H."/>
            <person name="Taylor A."/>
            <person name="Grigoriev I.V."/>
            <person name="Nagy L.G."/>
            <person name="Martin F."/>
            <person name="Kauserud H."/>
        </authorList>
    </citation>
    <scope>NUCLEOTIDE SEQUENCE</scope>
    <source>
        <strain evidence="2">CBHHK173m</strain>
    </source>
</reference>
<evidence type="ECO:0000313" key="3">
    <source>
        <dbReference type="Proteomes" id="UP001222325"/>
    </source>
</evidence>
<name>A0AAD6TQU3_9AGAR</name>
<keyword evidence="3" id="KW-1185">Reference proteome</keyword>
<sequence length="517" mass="56371">MEARNVKMGYKIFQWSAEYILGAHESHMARVDLPVLVVGPHLFEGSDDSSNESDSERADGDGESSFGAAAAHQTLRTHAAADVIEIRDSPSPDLLGVPGLEPDEGGENESLASFFVDREVSPSIEAVDTDEGTLQTRAAHLIAQILNLRGLDSWPSITGAADLGPVHSASLSPAPMVSTSYTTLQGGQRCLYFVGVQTLSTVRTFCQLRDFADMSPHDGAIFLRLQGAGGLVGRALSSVFDRSAYFVGTSDYPIDMASNYANYQHGFREISSLFELESSYSHDNVFFPVPASPRRSELLAAQHQPENIPVYVLYVYHQDAEPFTAHAPVAQTPPIIAAPAGAAPAAISSLPTSIPNFLLERFASQYADLGVWRARDYGTAYNHCLTERQILSICHALGIGLLGRTHTPAHVGDMTIRLEDVVSAAGINFQTFSTMRTELRMIKEAHLLLRQRDRAGLLMAVYVPLLRFLDTMMAERVLDPVISYVAGTNEVEFSVVRCQITNLMGEVRGVLDSLVRR</sequence>
<feature type="region of interest" description="Disordered" evidence="1">
    <location>
        <begin position="89"/>
        <end position="108"/>
    </location>
</feature>
<comment type="caution">
    <text evidence="2">The sequence shown here is derived from an EMBL/GenBank/DDBJ whole genome shotgun (WGS) entry which is preliminary data.</text>
</comment>
<accession>A0AAD6TQU3</accession>
<protein>
    <submittedName>
        <fullName evidence="2">Uncharacterized protein</fullName>
    </submittedName>
</protein>
<dbReference type="EMBL" id="JARJCN010000172">
    <property type="protein sequence ID" value="KAJ7065934.1"/>
    <property type="molecule type" value="Genomic_DNA"/>
</dbReference>
<feature type="region of interest" description="Disordered" evidence="1">
    <location>
        <begin position="44"/>
        <end position="65"/>
    </location>
</feature>